<keyword evidence="1" id="KW-1133">Transmembrane helix</keyword>
<evidence type="ECO:0000313" key="2">
    <source>
        <dbReference type="EMBL" id="GMS88343.1"/>
    </source>
</evidence>
<feature type="transmembrane region" description="Helical" evidence="1">
    <location>
        <begin position="146"/>
        <end position="171"/>
    </location>
</feature>
<comment type="caution">
    <text evidence="2">The sequence shown here is derived from an EMBL/GenBank/DDBJ whole genome shotgun (WGS) entry which is preliminary data.</text>
</comment>
<proteinExistence type="predicted"/>
<keyword evidence="3" id="KW-1185">Reference proteome</keyword>
<sequence>CKPCEKGQFVPGGTTLCYNCDGGNTTKSEVSKSFADCTILNCPPNTYVNPNAMNPPNPNTFVLSDYCLPCEKTTMQSQPNSTSCVKCPDTPDLNNELPSTCRMQNECSPILPNYCGDEMKCLKWDDYNYYHCVEDHSEQQNDAESLSWWDIGLIAIGCFGLAAVIAVAIIVGMRCYNAKNKANSEAVAESISEERRTTNDNFVGTVPDSD</sequence>
<feature type="non-terminal residue" evidence="2">
    <location>
        <position position="1"/>
    </location>
</feature>
<keyword evidence="1" id="KW-0812">Transmembrane</keyword>
<evidence type="ECO:0008006" key="4">
    <source>
        <dbReference type="Google" id="ProtNLM"/>
    </source>
</evidence>
<accession>A0AAV5T2C5</accession>
<protein>
    <recommendedName>
        <fullName evidence="4">Tyrosine-protein kinase ephrin type A/B receptor-like domain-containing protein</fullName>
    </recommendedName>
</protein>
<feature type="non-terminal residue" evidence="2">
    <location>
        <position position="210"/>
    </location>
</feature>
<dbReference type="Proteomes" id="UP001432027">
    <property type="component" value="Unassembled WGS sequence"/>
</dbReference>
<name>A0AAV5T2C5_9BILA</name>
<organism evidence="2 3">
    <name type="scientific">Pristionchus entomophagus</name>
    <dbReference type="NCBI Taxonomy" id="358040"/>
    <lineage>
        <taxon>Eukaryota</taxon>
        <taxon>Metazoa</taxon>
        <taxon>Ecdysozoa</taxon>
        <taxon>Nematoda</taxon>
        <taxon>Chromadorea</taxon>
        <taxon>Rhabditida</taxon>
        <taxon>Rhabditina</taxon>
        <taxon>Diplogasteromorpha</taxon>
        <taxon>Diplogasteroidea</taxon>
        <taxon>Neodiplogasteridae</taxon>
        <taxon>Pristionchus</taxon>
    </lineage>
</organism>
<dbReference type="AlphaFoldDB" id="A0AAV5T2C5"/>
<keyword evidence="1" id="KW-0472">Membrane</keyword>
<evidence type="ECO:0000256" key="1">
    <source>
        <dbReference type="SAM" id="Phobius"/>
    </source>
</evidence>
<gene>
    <name evidence="2" type="ORF">PENTCL1PPCAC_10518</name>
</gene>
<dbReference type="EMBL" id="BTSX01000003">
    <property type="protein sequence ID" value="GMS88343.1"/>
    <property type="molecule type" value="Genomic_DNA"/>
</dbReference>
<reference evidence="2" key="1">
    <citation type="submission" date="2023-10" db="EMBL/GenBank/DDBJ databases">
        <title>Genome assembly of Pristionchus species.</title>
        <authorList>
            <person name="Yoshida K."/>
            <person name="Sommer R.J."/>
        </authorList>
    </citation>
    <scope>NUCLEOTIDE SEQUENCE</scope>
    <source>
        <strain evidence="2">RS0144</strain>
    </source>
</reference>
<evidence type="ECO:0000313" key="3">
    <source>
        <dbReference type="Proteomes" id="UP001432027"/>
    </source>
</evidence>